<dbReference type="GeneID" id="117652855"/>
<keyword evidence="7" id="KW-0255">Endonuclease</keyword>
<keyword evidence="14" id="KW-0694">RNA-binding</keyword>
<dbReference type="Pfam" id="PF20931">
    <property type="entry name" value="Dicer_platform"/>
    <property type="match status" value="1"/>
</dbReference>
<dbReference type="InterPro" id="IPR027417">
    <property type="entry name" value="P-loop_NTPase"/>
</dbReference>
<evidence type="ECO:0000256" key="8">
    <source>
        <dbReference type="ARBA" id="ARBA00022801"/>
    </source>
</evidence>
<dbReference type="PROSITE" id="PS50142">
    <property type="entry name" value="RNASE_3_2"/>
    <property type="match status" value="1"/>
</dbReference>
<evidence type="ECO:0000256" key="3">
    <source>
        <dbReference type="ARBA" id="ARBA00022722"/>
    </source>
</evidence>
<dbReference type="RefSeq" id="XP_034253907.1">
    <property type="nucleotide sequence ID" value="XM_034398016.1"/>
</dbReference>
<keyword evidence="12" id="KW-0943">RNA-mediated gene silencing</keyword>
<name>A0A6P9A7K4_THRPL</name>
<evidence type="ECO:0000256" key="10">
    <source>
        <dbReference type="ARBA" id="ARBA00022840"/>
    </source>
</evidence>
<dbReference type="InterPro" id="IPR048512">
    <property type="entry name" value="Dicer_platform"/>
</dbReference>
<feature type="domain" description="PAZ" evidence="16">
    <location>
        <begin position="806"/>
        <end position="944"/>
    </location>
</feature>
<dbReference type="InterPro" id="IPR036085">
    <property type="entry name" value="PAZ_dom_sf"/>
</dbReference>
<dbReference type="GO" id="GO:0003723">
    <property type="term" value="F:RNA binding"/>
    <property type="evidence" value="ECO:0007669"/>
    <property type="project" value="UniProtKB-UniRule"/>
</dbReference>
<keyword evidence="6" id="KW-0547">Nucleotide-binding</keyword>
<dbReference type="SMART" id="SM00949">
    <property type="entry name" value="PAZ"/>
    <property type="match status" value="1"/>
</dbReference>
<dbReference type="Pfam" id="PF00636">
    <property type="entry name" value="Ribonuclease_3"/>
    <property type="match status" value="1"/>
</dbReference>
<dbReference type="GO" id="GO:0031054">
    <property type="term" value="P:pre-miRNA processing"/>
    <property type="evidence" value="ECO:0007669"/>
    <property type="project" value="TreeGrafter"/>
</dbReference>
<sequence length="1627" mass="184798">MEELRQISMPDYNLLDFRLSSIQPEKNHIIYHPSSSILNFCLLDLVKRFTSTAPSTGHILIVSPSKSGSTQLRQFLSRHLLTDSIGSRRRGDSDGSWPTVIITETSSLPAIFPNGYKIKLDLIIVLECHNAIFMMPIIELIAEVKAMKKGRQPQLICFTSCIVSDTCNLNEIQDHVRFLEDFYGGELLSTCDQSAMERNFSTPIQTIDCFEKQENLSDTCLEALHILNSTKEFCSNYFLEFDGKMSKGLLGECQKRLDDILCEIQQQMEELGEYGGSIAVLNAFKDLVRLYTFVSNREGHNIKLLLSHLVCTLAKFRKILEDDMFRVQVSERGERFSSKKVQLVLNYLKDLPKSHRALIIVRNLNTASNLTLILQKIATLGKKHSHRTPELMINCASIPASDKCIDILSWERNMEVYSRFVEGTTNTVVLCGELLGLDLPSCDFVLNFDDVDKFSHFLLSKNLTKSQIGKHALLTAKTNLSSFESKIESFKETEKELEKILTGYESLPSSISDGFRTELGTEIKPDELVKIIERYCKSLPRDKFTPCFPVWKMKKYSFGATLYRASLYLPRISPVNYIKSVKAPTWLMAQQNAALSACQELYRVGELDDNMLMSWQATMYSASNTEEFQASTIKINSKINFELEHEFSTLGLVSKFDDGTPCEEDEDIVCNLIYPLSLTSVRPKPDTELFLHKLKIWPVTEAPPMGDIRKTALYELLCDKCSYAILSSKPLLKVCQFPIFLFGHELSVEVEVNESKLMLDRAELGRLGMFHCKLFMNVLPIVQNFMQFDVFNGPNSYLIVPLTSDGLIDWVVVGSDISNPEPREFTHEEKAQLVCTPETHERTMVKPYYRHLIKDQVYLVASVCMDMNADSCFPTEDFDSFTDYYSEKYKIFLERPELPLLEVYLINTKVNGLLPRVRSHKLRREEKMEDFREHMVPELCMPLPFPAALWLKLSTLPSVLHRLSRLLVVEEFRRIIAKEIGFGASDNNAHSLRLNVLSGNDALHHSKVPPSTVKRGLAIGNVKLEDRKRKAHSNKPWKVNQEPVDIHRDIESLNFLEIRIYDEFLLRSNSVPLSTSQVTTMDTNEMLVPTSEEIPYFDSENKDEPHDGDFTDTACLSKQDEVPPKYLNLLKPYEGNCGPQQSELLEVFTSSISNDGINMDHIQVLGNAFLTLTISAYAYKHCLNNSSSSSISLHQLRTAFMSKSNLVQCSVRNQLCNRIKVLDFTPGEWIPPSFTTPPMLKQVLKEQGISPSVLQQICLTEIEQLTGVIDENSEEEILEVMLGFVARNSNRRDEAYIDHNSVPTQTAANCVEALVGTYFKSCGWQGALKVVGWLQLLPFSKVEGLLDHEEVQDSASTSSHSIELPLPLESLELSLNYSFNDKTLLVQALSHESFIHPLFQGTMNQLAFLGSSILDFLVTCYIFEYLTELNPSQMWRIREIVSSTSTLASLAVRHNIHKYLLFNSSSLLDAVDRFVKLRKGCKDPIDDEVQLLLEEHECETALQVEVPAVLARLLESLIGAVYLDSGKSLSLTWETFRAIFLPELDMWRHDIPLSVVDLLKDLSPAAHQVIFSSKKQEHGRVEVMCKILMDNTREEVFVACGYDELKTKTHAAKLALRNLLGITTYNY</sequence>
<dbReference type="Gene3D" id="3.30.160.380">
    <property type="entry name" value="Dicer dimerisation domain"/>
    <property type="match status" value="1"/>
</dbReference>
<evidence type="ECO:0000256" key="14">
    <source>
        <dbReference type="PROSITE-ProRule" id="PRU00657"/>
    </source>
</evidence>
<evidence type="ECO:0000256" key="12">
    <source>
        <dbReference type="ARBA" id="ARBA00023158"/>
    </source>
</evidence>
<gene>
    <name evidence="19 20" type="primary">LOC117652855</name>
</gene>
<evidence type="ECO:0000256" key="6">
    <source>
        <dbReference type="ARBA" id="ARBA00022741"/>
    </source>
</evidence>
<keyword evidence="4" id="KW-0479">Metal-binding</keyword>
<dbReference type="InterPro" id="IPR036389">
    <property type="entry name" value="RNase_III_sf"/>
</dbReference>
<dbReference type="Proteomes" id="UP000515158">
    <property type="component" value="Unplaced"/>
</dbReference>
<evidence type="ECO:0000256" key="2">
    <source>
        <dbReference type="ARBA" id="ARBA00001946"/>
    </source>
</evidence>
<evidence type="ECO:0000256" key="7">
    <source>
        <dbReference type="ARBA" id="ARBA00022759"/>
    </source>
</evidence>
<evidence type="ECO:0000256" key="4">
    <source>
        <dbReference type="ARBA" id="ARBA00022723"/>
    </source>
</evidence>
<dbReference type="Gene3D" id="2.170.260.10">
    <property type="entry name" value="paz domain"/>
    <property type="match status" value="1"/>
</dbReference>
<dbReference type="RefSeq" id="XP_034253908.1">
    <property type="nucleotide sequence ID" value="XM_034398017.1"/>
</dbReference>
<dbReference type="PROSITE" id="PS51327">
    <property type="entry name" value="DICER_DSRBF"/>
    <property type="match status" value="1"/>
</dbReference>
<accession>A0A6P9A7K4</accession>
<dbReference type="OrthoDB" id="416741at2759"/>
<dbReference type="CDD" id="cd00593">
    <property type="entry name" value="RIBOc"/>
    <property type="match status" value="1"/>
</dbReference>
<keyword evidence="3" id="KW-0540">Nuclease</keyword>
<comment type="cofactor">
    <cofactor evidence="1">
        <name>Mn(2+)</name>
        <dbReference type="ChEBI" id="CHEBI:29035"/>
    </cofactor>
</comment>
<evidence type="ECO:0000313" key="19">
    <source>
        <dbReference type="RefSeq" id="XP_034253907.1"/>
    </source>
</evidence>
<evidence type="ECO:0000259" key="16">
    <source>
        <dbReference type="PROSITE" id="PS50821"/>
    </source>
</evidence>
<dbReference type="GO" id="GO:0005737">
    <property type="term" value="C:cytoplasm"/>
    <property type="evidence" value="ECO:0007669"/>
    <property type="project" value="TreeGrafter"/>
</dbReference>
<organism evidence="19">
    <name type="scientific">Thrips palmi</name>
    <name type="common">Melon thrips</name>
    <dbReference type="NCBI Taxonomy" id="161013"/>
    <lineage>
        <taxon>Eukaryota</taxon>
        <taxon>Metazoa</taxon>
        <taxon>Ecdysozoa</taxon>
        <taxon>Arthropoda</taxon>
        <taxon>Hexapoda</taxon>
        <taxon>Insecta</taxon>
        <taxon>Pterygota</taxon>
        <taxon>Neoptera</taxon>
        <taxon>Paraneoptera</taxon>
        <taxon>Thysanoptera</taxon>
        <taxon>Terebrantia</taxon>
        <taxon>Thripoidea</taxon>
        <taxon>Thripidae</taxon>
        <taxon>Thrips</taxon>
    </lineage>
</organism>
<keyword evidence="9" id="KW-0347">Helicase</keyword>
<dbReference type="Pfam" id="PF02170">
    <property type="entry name" value="PAZ"/>
    <property type="match status" value="1"/>
</dbReference>
<dbReference type="InterPro" id="IPR003100">
    <property type="entry name" value="PAZ_dom"/>
</dbReference>
<dbReference type="SUPFAM" id="SSF101690">
    <property type="entry name" value="PAZ domain"/>
    <property type="match status" value="1"/>
</dbReference>
<evidence type="ECO:0000259" key="17">
    <source>
        <dbReference type="PROSITE" id="PS51327"/>
    </source>
</evidence>
<dbReference type="PROSITE" id="PS50821">
    <property type="entry name" value="PAZ"/>
    <property type="match status" value="1"/>
</dbReference>
<dbReference type="PANTHER" id="PTHR14950">
    <property type="entry name" value="DICER-RELATED"/>
    <property type="match status" value="1"/>
</dbReference>
<dbReference type="PANTHER" id="PTHR14950:SF37">
    <property type="entry name" value="ENDORIBONUCLEASE DICER"/>
    <property type="match status" value="1"/>
</dbReference>
<dbReference type="GO" id="GO:0046872">
    <property type="term" value="F:metal ion binding"/>
    <property type="evidence" value="ECO:0007669"/>
    <property type="project" value="UniProtKB-KW"/>
</dbReference>
<dbReference type="InterPro" id="IPR000999">
    <property type="entry name" value="RNase_III_dom"/>
</dbReference>
<feature type="domain" description="RNase III" evidence="15">
    <location>
        <begin position="1368"/>
        <end position="1526"/>
    </location>
</feature>
<keyword evidence="11" id="KW-0460">Magnesium</keyword>
<dbReference type="SMART" id="SM00535">
    <property type="entry name" value="RIBOc"/>
    <property type="match status" value="1"/>
</dbReference>
<dbReference type="GO" id="GO:0004530">
    <property type="term" value="F:deoxyribonuclease I activity"/>
    <property type="evidence" value="ECO:0007669"/>
    <property type="project" value="TreeGrafter"/>
</dbReference>
<keyword evidence="18" id="KW-1185">Reference proteome</keyword>
<dbReference type="Gene3D" id="1.10.1520.10">
    <property type="entry name" value="Ribonuclease III domain"/>
    <property type="match status" value="2"/>
</dbReference>
<dbReference type="GO" id="GO:0006309">
    <property type="term" value="P:apoptotic DNA fragmentation"/>
    <property type="evidence" value="ECO:0007669"/>
    <property type="project" value="TreeGrafter"/>
</dbReference>
<evidence type="ECO:0000256" key="9">
    <source>
        <dbReference type="ARBA" id="ARBA00022806"/>
    </source>
</evidence>
<dbReference type="GO" id="GO:0030422">
    <property type="term" value="P:siRNA processing"/>
    <property type="evidence" value="ECO:0007669"/>
    <property type="project" value="TreeGrafter"/>
</dbReference>
<reference evidence="19 20" key="1">
    <citation type="submission" date="2025-04" db="UniProtKB">
        <authorList>
            <consortium name="RefSeq"/>
        </authorList>
    </citation>
    <scope>IDENTIFICATION</scope>
    <source>
        <tissue evidence="19 20">Total insect</tissue>
    </source>
</reference>
<feature type="domain" description="Dicer dsRNA-binding fold" evidence="17">
    <location>
        <begin position="528"/>
        <end position="621"/>
    </location>
</feature>
<dbReference type="GO" id="GO:0005524">
    <property type="term" value="F:ATP binding"/>
    <property type="evidence" value="ECO:0007669"/>
    <property type="project" value="UniProtKB-KW"/>
</dbReference>
<evidence type="ECO:0000313" key="20">
    <source>
        <dbReference type="RefSeq" id="XP_034253908.1"/>
    </source>
</evidence>
<dbReference type="GO" id="GO:0004525">
    <property type="term" value="F:ribonuclease III activity"/>
    <property type="evidence" value="ECO:0007669"/>
    <property type="project" value="InterPro"/>
</dbReference>
<protein>
    <submittedName>
        <fullName evidence="19 20">Endoribonuclease Dicer-like</fullName>
    </submittedName>
</protein>
<keyword evidence="8" id="KW-0378">Hydrolase</keyword>
<evidence type="ECO:0000256" key="13">
    <source>
        <dbReference type="ARBA" id="ARBA00023211"/>
    </source>
</evidence>
<dbReference type="GO" id="GO:0004386">
    <property type="term" value="F:helicase activity"/>
    <property type="evidence" value="ECO:0007669"/>
    <property type="project" value="UniProtKB-KW"/>
</dbReference>
<keyword evidence="13" id="KW-0464">Manganese</keyword>
<evidence type="ECO:0000313" key="18">
    <source>
        <dbReference type="Proteomes" id="UP000515158"/>
    </source>
</evidence>
<keyword evidence="10" id="KW-0067">ATP-binding</keyword>
<dbReference type="KEGG" id="tpal:117652855"/>
<evidence type="ECO:0000256" key="1">
    <source>
        <dbReference type="ARBA" id="ARBA00001936"/>
    </source>
</evidence>
<comment type="cofactor">
    <cofactor evidence="2">
        <name>Mg(2+)</name>
        <dbReference type="ChEBI" id="CHEBI:18420"/>
    </cofactor>
</comment>
<dbReference type="SUPFAM" id="SSF69065">
    <property type="entry name" value="RNase III domain-like"/>
    <property type="match status" value="2"/>
</dbReference>
<evidence type="ECO:0000256" key="11">
    <source>
        <dbReference type="ARBA" id="ARBA00022842"/>
    </source>
</evidence>
<evidence type="ECO:0000259" key="15">
    <source>
        <dbReference type="PROSITE" id="PS50142"/>
    </source>
</evidence>
<proteinExistence type="predicted"/>
<keyword evidence="5" id="KW-0677">Repeat</keyword>
<evidence type="ECO:0000256" key="5">
    <source>
        <dbReference type="ARBA" id="ARBA00022737"/>
    </source>
</evidence>
<dbReference type="Pfam" id="PF03368">
    <property type="entry name" value="Dicer_dimer"/>
    <property type="match status" value="1"/>
</dbReference>
<dbReference type="InterPro" id="IPR005034">
    <property type="entry name" value="Dicer_dimerisation"/>
</dbReference>
<dbReference type="GO" id="GO:0005634">
    <property type="term" value="C:nucleus"/>
    <property type="evidence" value="ECO:0007669"/>
    <property type="project" value="TreeGrafter"/>
</dbReference>
<dbReference type="InterPro" id="IPR038248">
    <property type="entry name" value="Dicer_dimer_sf"/>
</dbReference>
<dbReference type="SUPFAM" id="SSF52540">
    <property type="entry name" value="P-loop containing nucleoside triphosphate hydrolases"/>
    <property type="match status" value="1"/>
</dbReference>